<comment type="similarity">
    <text evidence="1">Belongs to the ARG7 family.</text>
</comment>
<dbReference type="AlphaFoldDB" id="A0ABD1HN12"/>
<name>A0ABD1HN12_SALDI</name>
<dbReference type="Pfam" id="PF02519">
    <property type="entry name" value="Auxin_inducible"/>
    <property type="match status" value="1"/>
</dbReference>
<evidence type="ECO:0000256" key="1">
    <source>
        <dbReference type="ARBA" id="ARBA00006974"/>
    </source>
</evidence>
<evidence type="ECO:0000313" key="3">
    <source>
        <dbReference type="Proteomes" id="UP001567538"/>
    </source>
</evidence>
<reference evidence="2 3" key="1">
    <citation type="submission" date="2024-06" db="EMBL/GenBank/DDBJ databases">
        <title>A chromosome level genome sequence of Diviner's sage (Salvia divinorum).</title>
        <authorList>
            <person name="Ford S.A."/>
            <person name="Ro D.-K."/>
            <person name="Ness R.W."/>
            <person name="Phillips M.A."/>
        </authorList>
    </citation>
    <scope>NUCLEOTIDE SEQUENCE [LARGE SCALE GENOMIC DNA]</scope>
    <source>
        <strain evidence="2">SAF-2024a</strain>
        <tissue evidence="2">Leaf</tissue>
    </source>
</reference>
<organism evidence="2 3">
    <name type="scientific">Salvia divinorum</name>
    <name type="common">Maria pastora</name>
    <name type="synonym">Diviner's sage</name>
    <dbReference type="NCBI Taxonomy" id="28513"/>
    <lineage>
        <taxon>Eukaryota</taxon>
        <taxon>Viridiplantae</taxon>
        <taxon>Streptophyta</taxon>
        <taxon>Embryophyta</taxon>
        <taxon>Tracheophyta</taxon>
        <taxon>Spermatophyta</taxon>
        <taxon>Magnoliopsida</taxon>
        <taxon>eudicotyledons</taxon>
        <taxon>Gunneridae</taxon>
        <taxon>Pentapetalae</taxon>
        <taxon>asterids</taxon>
        <taxon>lamiids</taxon>
        <taxon>Lamiales</taxon>
        <taxon>Lamiaceae</taxon>
        <taxon>Nepetoideae</taxon>
        <taxon>Mentheae</taxon>
        <taxon>Salviinae</taxon>
        <taxon>Salvia</taxon>
        <taxon>Salvia subgen. Calosphace</taxon>
    </lineage>
</organism>
<dbReference type="Proteomes" id="UP001567538">
    <property type="component" value="Unassembled WGS sequence"/>
</dbReference>
<dbReference type="PANTHER" id="PTHR31374">
    <property type="entry name" value="AUXIN-INDUCED PROTEIN-LIKE-RELATED"/>
    <property type="match status" value="1"/>
</dbReference>
<accession>A0ABD1HN12</accession>
<evidence type="ECO:0000313" key="2">
    <source>
        <dbReference type="EMBL" id="KAL1557826.1"/>
    </source>
</evidence>
<dbReference type="EMBL" id="JBEAFC010000004">
    <property type="protein sequence ID" value="KAL1557826.1"/>
    <property type="molecule type" value="Genomic_DNA"/>
</dbReference>
<gene>
    <name evidence="2" type="ORF">AAHA92_08364</name>
</gene>
<dbReference type="InterPro" id="IPR003676">
    <property type="entry name" value="SAUR_fam"/>
</dbReference>
<sequence length="81" mass="9086">MGKCEMQTRGELGQKKRAPKGHMVVYVGEEMCRFVVPISCLKNPQFQRLLDEAAQVYGFHSNGGIMLPCSPSTFIRVVKLI</sequence>
<keyword evidence="3" id="KW-1185">Reference proteome</keyword>
<comment type="caution">
    <text evidence="2">The sequence shown here is derived from an EMBL/GenBank/DDBJ whole genome shotgun (WGS) entry which is preliminary data.</text>
</comment>
<dbReference type="PANTHER" id="PTHR31374:SF423">
    <property type="entry name" value="SAUR-LIKE AUXIN-RESPONSIVE PROTEIN FAMILY"/>
    <property type="match status" value="1"/>
</dbReference>
<protein>
    <submittedName>
        <fullName evidence="2">SAUR-like auxin-responsive protein family</fullName>
    </submittedName>
</protein>
<proteinExistence type="inferred from homology"/>